<dbReference type="Gene3D" id="2.40.320.10">
    <property type="entry name" value="Hypothetical Protein Pfu-838710-001"/>
    <property type="match status" value="1"/>
</dbReference>
<dbReference type="EMBL" id="JACOOL010000019">
    <property type="protein sequence ID" value="MBC5638659.1"/>
    <property type="molecule type" value="Genomic_DNA"/>
</dbReference>
<evidence type="ECO:0000313" key="3">
    <source>
        <dbReference type="Proteomes" id="UP000637359"/>
    </source>
</evidence>
<dbReference type="CDD" id="cd07762">
    <property type="entry name" value="CYTH-like_Pase_1"/>
    <property type="match status" value="1"/>
</dbReference>
<reference evidence="2" key="1">
    <citation type="submission" date="2020-08" db="EMBL/GenBank/DDBJ databases">
        <title>Genome public.</title>
        <authorList>
            <person name="Liu C."/>
            <person name="Sun Q."/>
        </authorList>
    </citation>
    <scope>NUCLEOTIDE SEQUENCE</scope>
    <source>
        <strain evidence="2">BX22</strain>
    </source>
</reference>
<name>A0A923RK83_9BACI</name>
<dbReference type="PIRSF" id="PIRSF012526">
    <property type="entry name" value="CYTH_UCP012526"/>
    <property type="match status" value="1"/>
</dbReference>
<proteinExistence type="predicted"/>
<accession>A0A923RK83</accession>
<comment type="caution">
    <text evidence="2">The sequence shown here is derived from an EMBL/GenBank/DDBJ whole genome shotgun (WGS) entry which is preliminary data.</text>
</comment>
<dbReference type="InterPro" id="IPR009195">
    <property type="entry name" value="Uncharacterised_YjbK"/>
</dbReference>
<protein>
    <submittedName>
        <fullName evidence="2">CYTH domain-containing protein</fullName>
    </submittedName>
</protein>
<keyword evidence="3" id="KW-1185">Reference proteome</keyword>
<dbReference type="Pfam" id="PF01928">
    <property type="entry name" value="CYTH"/>
    <property type="match status" value="1"/>
</dbReference>
<dbReference type="SUPFAM" id="SSF55154">
    <property type="entry name" value="CYTH-like phosphatases"/>
    <property type="match status" value="1"/>
</dbReference>
<evidence type="ECO:0000313" key="2">
    <source>
        <dbReference type="EMBL" id="MBC5638659.1"/>
    </source>
</evidence>
<feature type="domain" description="CYTH" evidence="1">
    <location>
        <begin position="4"/>
        <end position="189"/>
    </location>
</feature>
<dbReference type="InterPro" id="IPR023577">
    <property type="entry name" value="CYTH_domain"/>
</dbReference>
<organism evidence="2 3">
    <name type="scientific">Ornithinibacillus hominis</name>
    <dbReference type="NCBI Taxonomy" id="2763055"/>
    <lineage>
        <taxon>Bacteria</taxon>
        <taxon>Bacillati</taxon>
        <taxon>Bacillota</taxon>
        <taxon>Bacilli</taxon>
        <taxon>Bacillales</taxon>
        <taxon>Bacillaceae</taxon>
        <taxon>Ornithinibacillus</taxon>
    </lineage>
</organism>
<gene>
    <name evidence="2" type="ORF">H8S33_17950</name>
</gene>
<dbReference type="Proteomes" id="UP000637359">
    <property type="component" value="Unassembled WGS sequence"/>
</dbReference>
<evidence type="ECO:0000259" key="1">
    <source>
        <dbReference type="PROSITE" id="PS51707"/>
    </source>
</evidence>
<dbReference type="RefSeq" id="WP_186871360.1">
    <property type="nucleotide sequence ID" value="NZ_JACOOL010000019.1"/>
</dbReference>
<dbReference type="AlphaFoldDB" id="A0A923RK83"/>
<dbReference type="PROSITE" id="PS51707">
    <property type="entry name" value="CYTH"/>
    <property type="match status" value="1"/>
</dbReference>
<dbReference type="InterPro" id="IPR033469">
    <property type="entry name" value="CYTH-like_dom_sf"/>
</dbReference>
<sequence>MAQEIEIEYKNLLTKEEYETLLNNLPFPKEGKEQINYYFETADFKLRQHHAALRIRKKNNQYQLTLKEPHKDGLLETHDSLTEAEALSWINRHPIPKEATTIQLNQMNIDTDELHYVGNLTTIRREYQENGLIIVLDYSQYNHVEDYELEIESQSKEAGLTALTNILETYHITQKETPNKIARFFSSLS</sequence>
<dbReference type="SMART" id="SM01118">
    <property type="entry name" value="CYTH"/>
    <property type="match status" value="1"/>
</dbReference>